<feature type="region of interest" description="Disordered" evidence="6">
    <location>
        <begin position="558"/>
        <end position="584"/>
    </location>
</feature>
<evidence type="ECO:0000313" key="9">
    <source>
        <dbReference type="Proteomes" id="UP000232323"/>
    </source>
</evidence>
<comment type="subcellular location">
    <subcellularLocation>
        <location evidence="1">Cytoplasm</location>
    </subcellularLocation>
</comment>
<dbReference type="EMBL" id="BEGY01000006">
    <property type="protein sequence ID" value="GAX74239.1"/>
    <property type="molecule type" value="Genomic_DNA"/>
</dbReference>
<evidence type="ECO:0000256" key="4">
    <source>
        <dbReference type="ARBA" id="ARBA00022801"/>
    </source>
</evidence>
<feature type="domain" description="CP-type G" evidence="7">
    <location>
        <begin position="158"/>
        <end position="373"/>
    </location>
</feature>
<keyword evidence="5" id="KW-0342">GTP-binding</keyword>
<dbReference type="FunFam" id="3.40.50.300:FF:001151">
    <property type="entry name" value="Large subunit GTPase 1"/>
    <property type="match status" value="1"/>
</dbReference>
<evidence type="ECO:0000313" key="8">
    <source>
        <dbReference type="EMBL" id="GAX74239.1"/>
    </source>
</evidence>
<dbReference type="GO" id="GO:0005525">
    <property type="term" value="F:GTP binding"/>
    <property type="evidence" value="ECO:0007669"/>
    <property type="project" value="UniProtKB-KW"/>
</dbReference>
<dbReference type="InterPro" id="IPR006073">
    <property type="entry name" value="GTP-bd"/>
</dbReference>
<dbReference type="AlphaFoldDB" id="A0A250WU30"/>
<evidence type="ECO:0000256" key="6">
    <source>
        <dbReference type="SAM" id="MobiDB-lite"/>
    </source>
</evidence>
<keyword evidence="9" id="KW-1185">Reference proteome</keyword>
<dbReference type="PANTHER" id="PTHR45709:SF2">
    <property type="entry name" value="LARGE SUBUNIT GTPASE 1 HOMOLOG"/>
    <property type="match status" value="1"/>
</dbReference>
<feature type="compositionally biased region" description="Polar residues" evidence="6">
    <location>
        <begin position="20"/>
        <end position="32"/>
    </location>
</feature>
<dbReference type="CDD" id="cd01857">
    <property type="entry name" value="HSR1_MMR1"/>
    <property type="match status" value="1"/>
</dbReference>
<dbReference type="Gene3D" id="3.40.50.300">
    <property type="entry name" value="P-loop containing nucleotide triphosphate hydrolases"/>
    <property type="match status" value="1"/>
</dbReference>
<dbReference type="SUPFAM" id="SSF52540">
    <property type="entry name" value="P-loop containing nucleoside triphosphate hydrolases"/>
    <property type="match status" value="1"/>
</dbReference>
<organism evidence="8 9">
    <name type="scientific">Chlamydomonas eustigma</name>
    <dbReference type="NCBI Taxonomy" id="1157962"/>
    <lineage>
        <taxon>Eukaryota</taxon>
        <taxon>Viridiplantae</taxon>
        <taxon>Chlorophyta</taxon>
        <taxon>core chlorophytes</taxon>
        <taxon>Chlorophyceae</taxon>
        <taxon>CS clade</taxon>
        <taxon>Chlamydomonadales</taxon>
        <taxon>Chlamydomonadaceae</taxon>
        <taxon>Chlamydomonas</taxon>
    </lineage>
</organism>
<evidence type="ECO:0000259" key="7">
    <source>
        <dbReference type="PROSITE" id="PS51721"/>
    </source>
</evidence>
<feature type="region of interest" description="Disordered" evidence="6">
    <location>
        <begin position="1"/>
        <end position="37"/>
    </location>
</feature>
<gene>
    <name evidence="8" type="ORF">CEUSTIGMA_g1688.t1</name>
</gene>
<name>A0A250WU30_9CHLO</name>
<keyword evidence="4" id="KW-0378">Hydrolase</keyword>
<dbReference type="Pfam" id="PF01926">
    <property type="entry name" value="MMR_HSR1"/>
    <property type="match status" value="1"/>
</dbReference>
<dbReference type="InterPro" id="IPR027417">
    <property type="entry name" value="P-loop_NTPase"/>
</dbReference>
<proteinExistence type="predicted"/>
<dbReference type="InterPro" id="IPR030378">
    <property type="entry name" value="G_CP_dom"/>
</dbReference>
<accession>A0A250WU30</accession>
<evidence type="ECO:0000256" key="5">
    <source>
        <dbReference type="ARBA" id="ARBA00023134"/>
    </source>
</evidence>
<evidence type="ECO:0000256" key="2">
    <source>
        <dbReference type="ARBA" id="ARBA00022490"/>
    </source>
</evidence>
<dbReference type="InterPro" id="IPR043358">
    <property type="entry name" value="GNL1-like"/>
</dbReference>
<dbReference type="PANTHER" id="PTHR45709">
    <property type="entry name" value="LARGE SUBUNIT GTPASE 1 HOMOLOG-RELATED"/>
    <property type="match status" value="1"/>
</dbReference>
<sequence length="658" mass="72664">MTKHNGKARKAGTRVGAALTNRSKQGGPTNPSAMFRHTTDITNGQSVLERGDLEELMAMADLADRDFTAERGQAVVIVSGAVDPLAEERNELERREAEVRNKHRLKLPRRPNWTPDMTAEELDLQERSSFLAWRRNLATLEEEEGLVLTPFEKNLEVWRQLWRVLERSDIVVQVVDARDPLLYRSTDLEAYAREINSTKSSFILMNKSDLLPDHVRTRWADYFDELGLDYAFWSAFKATEDLQHLKAQAQELGLDVYDLKERLRMQAGEERDEEEDVRIKILDGEDLLELMEDRARMAVQAGGQEDPRLQDTERRLTVGLVGYPNVGKSSTINALFGSKKTAVAPTPGKTKHFQTLNVSSNLCLCDCPGLVLPVFAKSKAAMVVAGVIPIDRLTDIRAPVEVVAQRLGRWQIENYYGFRLPPPQPHEPSSTPPTALQLLRTLAVMRGWTAGSGLPDESRAGRVILRDYTNGKLVHCALPPGSASTYWVPGEEFSGKQEASRDSAIESKGIIAASERVQVVGMDEDQLETSVSGGTAENVRAHTLYSTPKYGALVSDRPVPSTQLPSTPVDPVSSSKVRRDGKVTGAGAIGGIPLDEADLDMLHNMDSGQISTRRPEYKFHKKAARSKGDRGQLKGEGGFDGGAMLTGKKGGLVRVTGY</sequence>
<comment type="caution">
    <text evidence="8">The sequence shown here is derived from an EMBL/GenBank/DDBJ whole genome shotgun (WGS) entry which is preliminary data.</text>
</comment>
<dbReference type="GO" id="GO:0003924">
    <property type="term" value="F:GTPase activity"/>
    <property type="evidence" value="ECO:0007669"/>
    <property type="project" value="InterPro"/>
</dbReference>
<dbReference type="PROSITE" id="PS51721">
    <property type="entry name" value="G_CP"/>
    <property type="match status" value="1"/>
</dbReference>
<keyword evidence="3" id="KW-0547">Nucleotide-binding</keyword>
<protein>
    <recommendedName>
        <fullName evidence="7">CP-type G domain-containing protein</fullName>
    </recommendedName>
</protein>
<dbReference type="GO" id="GO:0005829">
    <property type="term" value="C:cytosol"/>
    <property type="evidence" value="ECO:0007669"/>
    <property type="project" value="TreeGrafter"/>
</dbReference>
<evidence type="ECO:0000256" key="1">
    <source>
        <dbReference type="ARBA" id="ARBA00004496"/>
    </source>
</evidence>
<dbReference type="STRING" id="1157962.A0A250WU30"/>
<evidence type="ECO:0000256" key="3">
    <source>
        <dbReference type="ARBA" id="ARBA00022741"/>
    </source>
</evidence>
<dbReference type="OrthoDB" id="61815at2759"/>
<reference evidence="8 9" key="1">
    <citation type="submission" date="2017-08" db="EMBL/GenBank/DDBJ databases">
        <title>Acidophilic green algal genome provides insights into adaptation to an acidic environment.</title>
        <authorList>
            <person name="Hirooka S."/>
            <person name="Hirose Y."/>
            <person name="Kanesaki Y."/>
            <person name="Higuchi S."/>
            <person name="Fujiwara T."/>
            <person name="Onuma R."/>
            <person name="Era A."/>
            <person name="Ohbayashi R."/>
            <person name="Uzuka A."/>
            <person name="Nozaki H."/>
            <person name="Yoshikawa H."/>
            <person name="Miyagishima S.Y."/>
        </authorList>
    </citation>
    <scope>NUCLEOTIDE SEQUENCE [LARGE SCALE GENOMIC DNA]</scope>
    <source>
        <strain evidence="8 9">NIES-2499</strain>
    </source>
</reference>
<dbReference type="Proteomes" id="UP000232323">
    <property type="component" value="Unassembled WGS sequence"/>
</dbReference>
<keyword evidence="2" id="KW-0963">Cytoplasm</keyword>
<feature type="compositionally biased region" description="Basic residues" evidence="6">
    <location>
        <begin position="1"/>
        <end position="12"/>
    </location>
</feature>